<feature type="non-terminal residue" evidence="2">
    <location>
        <position position="153"/>
    </location>
</feature>
<feature type="compositionally biased region" description="Low complexity" evidence="1">
    <location>
        <begin position="99"/>
        <end position="108"/>
    </location>
</feature>
<protein>
    <recommendedName>
        <fullName evidence="4">Ribosomal protein S15</fullName>
    </recommendedName>
</protein>
<accession>A0ABN9X5Y9</accession>
<dbReference type="EMBL" id="CAUYUJ010019724">
    <property type="protein sequence ID" value="CAK0893222.1"/>
    <property type="molecule type" value="Genomic_DNA"/>
</dbReference>
<feature type="region of interest" description="Disordered" evidence="1">
    <location>
        <begin position="60"/>
        <end position="144"/>
    </location>
</feature>
<dbReference type="Proteomes" id="UP001189429">
    <property type="component" value="Unassembled WGS sequence"/>
</dbReference>
<dbReference type="Gene3D" id="4.10.640.10">
    <property type="entry name" value="Ribosomal protein S18"/>
    <property type="match status" value="1"/>
</dbReference>
<name>A0ABN9X5Y9_9DINO</name>
<evidence type="ECO:0000256" key="1">
    <source>
        <dbReference type="SAM" id="MobiDB-lite"/>
    </source>
</evidence>
<proteinExistence type="predicted"/>
<organism evidence="2 3">
    <name type="scientific">Prorocentrum cordatum</name>
    <dbReference type="NCBI Taxonomy" id="2364126"/>
    <lineage>
        <taxon>Eukaryota</taxon>
        <taxon>Sar</taxon>
        <taxon>Alveolata</taxon>
        <taxon>Dinophyceae</taxon>
        <taxon>Prorocentrales</taxon>
        <taxon>Prorocentraceae</taxon>
        <taxon>Prorocentrum</taxon>
    </lineage>
</organism>
<comment type="caution">
    <text evidence="2">The sequence shown here is derived from an EMBL/GenBank/DDBJ whole genome shotgun (WGS) entry which is preliminary data.</text>
</comment>
<keyword evidence="3" id="KW-1185">Reference proteome</keyword>
<evidence type="ECO:0008006" key="4">
    <source>
        <dbReference type="Google" id="ProtNLM"/>
    </source>
</evidence>
<dbReference type="InterPro" id="IPR036870">
    <property type="entry name" value="Ribosomal_bS18_sf"/>
</dbReference>
<dbReference type="SUPFAM" id="SSF46911">
    <property type="entry name" value="Ribosomal protein S18"/>
    <property type="match status" value="1"/>
</dbReference>
<sequence>MGGNWMNITQLKEYTHPSGRLKSRYLTKLFMSNHNRAMIYIKRLQCLGLMPYHRIQAKMANDPAALPPPPKVQFNSGGERPAQSRQLLDRAGRGGRHLSAASSAAPGRGSPPPTAPQRICDSAKGRRSTRERKTLPATCDGGSNPRHLLLLLP</sequence>
<gene>
    <name evidence="2" type="ORF">PCOR1329_LOCUS72625</name>
</gene>
<evidence type="ECO:0000313" key="2">
    <source>
        <dbReference type="EMBL" id="CAK0893222.1"/>
    </source>
</evidence>
<reference evidence="2" key="1">
    <citation type="submission" date="2023-10" db="EMBL/GenBank/DDBJ databases">
        <authorList>
            <person name="Chen Y."/>
            <person name="Shah S."/>
            <person name="Dougan E. K."/>
            <person name="Thang M."/>
            <person name="Chan C."/>
        </authorList>
    </citation>
    <scope>NUCLEOTIDE SEQUENCE [LARGE SCALE GENOMIC DNA]</scope>
</reference>
<evidence type="ECO:0000313" key="3">
    <source>
        <dbReference type="Proteomes" id="UP001189429"/>
    </source>
</evidence>